<evidence type="ECO:0000313" key="6">
    <source>
        <dbReference type="EMBL" id="QSE99302.1"/>
    </source>
</evidence>
<sequence length="150" mass="16778">MVTKLAEANLTKKEHFLVDVIVSADKGPTKITILLDGDEGVTIDDCAEMSRAVGFALEEDEIVDSKYTLEVTSPGVDFPLDTLRQYKKNIGRKLKISTTDGKDIKGILKEVSEKRLLLDKEVKKGKKVDHVPLEMSFDQIKRTIVQVSFK</sequence>
<evidence type="ECO:0000259" key="4">
    <source>
        <dbReference type="Pfam" id="PF02576"/>
    </source>
</evidence>
<gene>
    <name evidence="3" type="primary">rimP</name>
    <name evidence="6" type="ORF">JR347_02015</name>
</gene>
<evidence type="ECO:0000259" key="5">
    <source>
        <dbReference type="Pfam" id="PF17384"/>
    </source>
</evidence>
<comment type="function">
    <text evidence="3">Required for maturation of 30S ribosomal subunits.</text>
</comment>
<dbReference type="InterPro" id="IPR028998">
    <property type="entry name" value="RimP_C"/>
</dbReference>
<feature type="domain" description="Ribosome maturation factor RimP N-terminal" evidence="4">
    <location>
        <begin position="12"/>
        <end position="77"/>
    </location>
</feature>
<keyword evidence="2 3" id="KW-0690">Ribosome biogenesis</keyword>
<dbReference type="SUPFAM" id="SSF75420">
    <property type="entry name" value="YhbC-like, N-terminal domain"/>
    <property type="match status" value="1"/>
</dbReference>
<dbReference type="HAMAP" id="MF_01077">
    <property type="entry name" value="RimP"/>
    <property type="match status" value="1"/>
</dbReference>
<dbReference type="InterPro" id="IPR035956">
    <property type="entry name" value="RimP_N_sf"/>
</dbReference>
<evidence type="ECO:0000313" key="7">
    <source>
        <dbReference type="Proteomes" id="UP000662783"/>
    </source>
</evidence>
<dbReference type="Proteomes" id="UP000662783">
    <property type="component" value="Chromosome"/>
</dbReference>
<dbReference type="GO" id="GO:0006412">
    <property type="term" value="P:translation"/>
    <property type="evidence" value="ECO:0007669"/>
    <property type="project" value="TreeGrafter"/>
</dbReference>
<dbReference type="EMBL" id="CP070608">
    <property type="protein sequence ID" value="QSE99302.1"/>
    <property type="molecule type" value="Genomic_DNA"/>
</dbReference>
<evidence type="ECO:0000256" key="1">
    <source>
        <dbReference type="ARBA" id="ARBA00022490"/>
    </source>
</evidence>
<dbReference type="GO" id="GO:0005829">
    <property type="term" value="C:cytosol"/>
    <property type="evidence" value="ECO:0007669"/>
    <property type="project" value="TreeGrafter"/>
</dbReference>
<dbReference type="Pfam" id="PF17384">
    <property type="entry name" value="DUF150_C"/>
    <property type="match status" value="1"/>
</dbReference>
<proteinExistence type="inferred from homology"/>
<name>A0A974WL87_9BACT</name>
<accession>A0A974WL87</accession>
<comment type="similarity">
    <text evidence="3">Belongs to the RimP family.</text>
</comment>
<dbReference type="Pfam" id="PF02576">
    <property type="entry name" value="RimP_N"/>
    <property type="match status" value="1"/>
</dbReference>
<organism evidence="6 7">
    <name type="scientific">Fulvivirga lutea</name>
    <dbReference type="NCBI Taxonomy" id="2810512"/>
    <lineage>
        <taxon>Bacteria</taxon>
        <taxon>Pseudomonadati</taxon>
        <taxon>Bacteroidota</taxon>
        <taxon>Cytophagia</taxon>
        <taxon>Cytophagales</taxon>
        <taxon>Fulvivirgaceae</taxon>
        <taxon>Fulvivirga</taxon>
    </lineage>
</organism>
<evidence type="ECO:0000256" key="2">
    <source>
        <dbReference type="ARBA" id="ARBA00022517"/>
    </source>
</evidence>
<dbReference type="KEGG" id="fuv:JR347_02015"/>
<evidence type="ECO:0000256" key="3">
    <source>
        <dbReference type="HAMAP-Rule" id="MF_01077"/>
    </source>
</evidence>
<reference evidence="6" key="1">
    <citation type="submission" date="2021-02" db="EMBL/GenBank/DDBJ databases">
        <title>Fulvivirga sp. S481 isolated from sea water.</title>
        <authorList>
            <person name="Bae S.S."/>
            <person name="Baek K."/>
        </authorList>
    </citation>
    <scope>NUCLEOTIDE SEQUENCE</scope>
    <source>
        <strain evidence="6">S481</strain>
    </source>
</reference>
<dbReference type="PANTHER" id="PTHR33867">
    <property type="entry name" value="RIBOSOME MATURATION FACTOR RIMP"/>
    <property type="match status" value="1"/>
</dbReference>
<comment type="subcellular location">
    <subcellularLocation>
        <location evidence="3">Cytoplasm</location>
    </subcellularLocation>
</comment>
<dbReference type="InterPro" id="IPR003728">
    <property type="entry name" value="Ribosome_maturation_RimP"/>
</dbReference>
<protein>
    <recommendedName>
        <fullName evidence="3">Ribosome maturation factor RimP</fullName>
    </recommendedName>
</protein>
<dbReference type="PANTHER" id="PTHR33867:SF1">
    <property type="entry name" value="RIBOSOME MATURATION FACTOR RIMP"/>
    <property type="match status" value="1"/>
</dbReference>
<dbReference type="InterPro" id="IPR028989">
    <property type="entry name" value="RimP_N"/>
</dbReference>
<dbReference type="GO" id="GO:0000028">
    <property type="term" value="P:ribosomal small subunit assembly"/>
    <property type="evidence" value="ECO:0007669"/>
    <property type="project" value="TreeGrafter"/>
</dbReference>
<dbReference type="AlphaFoldDB" id="A0A974WL87"/>
<feature type="domain" description="Ribosome maturation factor RimP C-terminal" evidence="5">
    <location>
        <begin position="80"/>
        <end position="146"/>
    </location>
</feature>
<keyword evidence="7" id="KW-1185">Reference proteome</keyword>
<dbReference type="Gene3D" id="3.30.300.70">
    <property type="entry name" value="RimP-like superfamily, N-terminal"/>
    <property type="match status" value="1"/>
</dbReference>
<keyword evidence="1 3" id="KW-0963">Cytoplasm</keyword>